<organism evidence="2 3">
    <name type="scientific">Riccia fluitans</name>
    <dbReference type="NCBI Taxonomy" id="41844"/>
    <lineage>
        <taxon>Eukaryota</taxon>
        <taxon>Viridiplantae</taxon>
        <taxon>Streptophyta</taxon>
        <taxon>Embryophyta</taxon>
        <taxon>Marchantiophyta</taxon>
        <taxon>Marchantiopsida</taxon>
        <taxon>Marchantiidae</taxon>
        <taxon>Marchantiales</taxon>
        <taxon>Ricciaceae</taxon>
        <taxon>Riccia</taxon>
    </lineage>
</organism>
<evidence type="ECO:0000256" key="1">
    <source>
        <dbReference type="SAM" id="Coils"/>
    </source>
</evidence>
<comment type="caution">
    <text evidence="2">The sequence shown here is derived from an EMBL/GenBank/DDBJ whole genome shotgun (WGS) entry which is preliminary data.</text>
</comment>
<accession>A0ABD1ZM09</accession>
<dbReference type="Proteomes" id="UP001605036">
    <property type="component" value="Unassembled WGS sequence"/>
</dbReference>
<reference evidence="2 3" key="1">
    <citation type="submission" date="2024-09" db="EMBL/GenBank/DDBJ databases">
        <title>Chromosome-scale assembly of Riccia fluitans.</title>
        <authorList>
            <person name="Paukszto L."/>
            <person name="Sawicki J."/>
            <person name="Karawczyk K."/>
            <person name="Piernik-Szablinska J."/>
            <person name="Szczecinska M."/>
            <person name="Mazdziarz M."/>
        </authorList>
    </citation>
    <scope>NUCLEOTIDE SEQUENCE [LARGE SCALE GENOMIC DNA]</scope>
    <source>
        <strain evidence="2">Rf_01</strain>
        <tissue evidence="2">Aerial parts of the thallus</tissue>
    </source>
</reference>
<dbReference type="AlphaFoldDB" id="A0ABD1ZM09"/>
<name>A0ABD1ZM09_9MARC</name>
<keyword evidence="1" id="KW-0175">Coiled coil</keyword>
<proteinExistence type="predicted"/>
<dbReference type="EMBL" id="JBHFFA010000001">
    <property type="protein sequence ID" value="KAL2652493.1"/>
    <property type="molecule type" value="Genomic_DNA"/>
</dbReference>
<gene>
    <name evidence="2" type="ORF">R1flu_020621</name>
</gene>
<feature type="coiled-coil region" evidence="1">
    <location>
        <begin position="61"/>
        <end position="102"/>
    </location>
</feature>
<sequence length="334" mass="38471">MVISLFPPYSPLLKTNEEIDAEIKKTKELETEILRVSEGEQQAVQVKEQWRKILIAKEVQRMDLEAVTAAIKESIEEAEENLQLTRKRKEELSDKIQDERDSFIETCKIFQLHQEEAAEDETGLKLVERKCNLLTEMAAFKDKVESQRVTDETLSKNKLNKFQKLQKANEGLQAELNADKVHNQKLVNRIECLDAALVTVQAGEDIVRLQAEVDNFVEEKRNLEDGVLTLQQQLPLLLSDLMPNFDFSPADHEHKLNELLREQQQALRSVEEKLQEVRFLQEAFENDTRNELPPLPQTQMFQMCAVSTTWPKVGWDLGTTCSPRREAKQTTVAS</sequence>
<protein>
    <submittedName>
        <fullName evidence="2">Uncharacterized protein</fullName>
    </submittedName>
</protein>
<keyword evidence="3" id="KW-1185">Reference proteome</keyword>
<feature type="coiled-coil region" evidence="1">
    <location>
        <begin position="206"/>
        <end position="280"/>
    </location>
</feature>
<evidence type="ECO:0000313" key="2">
    <source>
        <dbReference type="EMBL" id="KAL2652493.1"/>
    </source>
</evidence>
<evidence type="ECO:0000313" key="3">
    <source>
        <dbReference type="Proteomes" id="UP001605036"/>
    </source>
</evidence>